<protein>
    <submittedName>
        <fullName evidence="1">Uncharacterized protein</fullName>
    </submittedName>
</protein>
<evidence type="ECO:0000313" key="1">
    <source>
        <dbReference type="EMBL" id="KAJ1196277.1"/>
    </source>
</evidence>
<dbReference type="AlphaFoldDB" id="A0AAV7V884"/>
<feature type="non-terminal residue" evidence="1">
    <location>
        <position position="55"/>
    </location>
</feature>
<sequence length="55" mass="5786">LVSAAPEGLGLRAVDDLASAQIPGEVLQDPVAVEEGPSLLQISVEMIVEVFIRSR</sequence>
<feature type="non-terminal residue" evidence="1">
    <location>
        <position position="1"/>
    </location>
</feature>
<comment type="caution">
    <text evidence="1">The sequence shown here is derived from an EMBL/GenBank/DDBJ whole genome shotgun (WGS) entry which is preliminary data.</text>
</comment>
<dbReference type="Proteomes" id="UP001066276">
    <property type="component" value="Chromosome 2_1"/>
</dbReference>
<gene>
    <name evidence="1" type="ORF">NDU88_000148</name>
</gene>
<accession>A0AAV7V884</accession>
<proteinExistence type="predicted"/>
<organism evidence="1 2">
    <name type="scientific">Pleurodeles waltl</name>
    <name type="common">Iberian ribbed newt</name>
    <dbReference type="NCBI Taxonomy" id="8319"/>
    <lineage>
        <taxon>Eukaryota</taxon>
        <taxon>Metazoa</taxon>
        <taxon>Chordata</taxon>
        <taxon>Craniata</taxon>
        <taxon>Vertebrata</taxon>
        <taxon>Euteleostomi</taxon>
        <taxon>Amphibia</taxon>
        <taxon>Batrachia</taxon>
        <taxon>Caudata</taxon>
        <taxon>Salamandroidea</taxon>
        <taxon>Salamandridae</taxon>
        <taxon>Pleurodelinae</taxon>
        <taxon>Pleurodeles</taxon>
    </lineage>
</organism>
<reference evidence="1" key="1">
    <citation type="journal article" date="2022" name="bioRxiv">
        <title>Sequencing and chromosome-scale assembly of the giantPleurodeles waltlgenome.</title>
        <authorList>
            <person name="Brown T."/>
            <person name="Elewa A."/>
            <person name="Iarovenko S."/>
            <person name="Subramanian E."/>
            <person name="Araus A.J."/>
            <person name="Petzold A."/>
            <person name="Susuki M."/>
            <person name="Suzuki K.-i.T."/>
            <person name="Hayashi T."/>
            <person name="Toyoda A."/>
            <person name="Oliveira C."/>
            <person name="Osipova E."/>
            <person name="Leigh N.D."/>
            <person name="Simon A."/>
            <person name="Yun M.H."/>
        </authorList>
    </citation>
    <scope>NUCLEOTIDE SEQUENCE</scope>
    <source>
        <strain evidence="1">20211129_DDA</strain>
        <tissue evidence="1">Liver</tissue>
    </source>
</reference>
<keyword evidence="2" id="KW-1185">Reference proteome</keyword>
<name>A0AAV7V884_PLEWA</name>
<dbReference type="EMBL" id="JANPWB010000003">
    <property type="protein sequence ID" value="KAJ1196277.1"/>
    <property type="molecule type" value="Genomic_DNA"/>
</dbReference>
<evidence type="ECO:0000313" key="2">
    <source>
        <dbReference type="Proteomes" id="UP001066276"/>
    </source>
</evidence>